<gene>
    <name evidence="4" type="ORF">SAMN05421882_101716</name>
</gene>
<evidence type="ECO:0000313" key="4">
    <source>
        <dbReference type="EMBL" id="SDW57883.1"/>
    </source>
</evidence>
<evidence type="ECO:0000259" key="3">
    <source>
        <dbReference type="PROSITE" id="PS51724"/>
    </source>
</evidence>
<dbReference type="SUPFAM" id="SSF110997">
    <property type="entry name" value="Sporulation related repeat"/>
    <property type="match status" value="1"/>
</dbReference>
<evidence type="ECO:0000256" key="2">
    <source>
        <dbReference type="SAM" id="Phobius"/>
    </source>
</evidence>
<evidence type="ECO:0000256" key="1">
    <source>
        <dbReference type="SAM" id="MobiDB-lite"/>
    </source>
</evidence>
<dbReference type="GO" id="GO:0032506">
    <property type="term" value="P:cytokinetic process"/>
    <property type="evidence" value="ECO:0007669"/>
    <property type="project" value="TreeGrafter"/>
</dbReference>
<dbReference type="PROSITE" id="PS51724">
    <property type="entry name" value="SPOR"/>
    <property type="match status" value="1"/>
</dbReference>
<feature type="transmembrane region" description="Helical" evidence="2">
    <location>
        <begin position="20"/>
        <end position="41"/>
    </location>
</feature>
<proteinExistence type="predicted"/>
<dbReference type="PANTHER" id="PTHR38687:SF1">
    <property type="entry name" value="CELL DIVISION PROTEIN DEDD"/>
    <property type="match status" value="1"/>
</dbReference>
<protein>
    <submittedName>
        <fullName evidence="4">Sporulation related domain-containing protein</fullName>
    </submittedName>
</protein>
<keyword evidence="2" id="KW-1133">Transmembrane helix</keyword>
<dbReference type="InterPro" id="IPR036680">
    <property type="entry name" value="SPOR-like_sf"/>
</dbReference>
<dbReference type="Pfam" id="PF05036">
    <property type="entry name" value="SPOR"/>
    <property type="match status" value="1"/>
</dbReference>
<keyword evidence="2" id="KW-0472">Membrane</keyword>
<feature type="domain" description="SPOR" evidence="3">
    <location>
        <begin position="119"/>
        <end position="199"/>
    </location>
</feature>
<dbReference type="GO" id="GO:0030428">
    <property type="term" value="C:cell septum"/>
    <property type="evidence" value="ECO:0007669"/>
    <property type="project" value="TreeGrafter"/>
</dbReference>
<dbReference type="PANTHER" id="PTHR38687">
    <property type="entry name" value="CELL DIVISION PROTEIN DEDD-RELATED"/>
    <property type="match status" value="1"/>
</dbReference>
<sequence length="203" mass="21986">MSRDYKSKGMATAKSSGSLILGLFIGYALGIASAIGVWALINQAPSPFLTEEKSAKTKPQESIAKNSQNSSTHKETEQVSANKPRFDFYNILPGIDEPSAEEPFNQGKRQSLPAVTNDAGSASDYFLQIGSYKNPGDAERMKAELALLGVIASVQTAESSDKGTRYRVRIGPYAKITEIDQIRSSLHENGIEASFVRVPKKTP</sequence>
<keyword evidence="2" id="KW-0812">Transmembrane</keyword>
<dbReference type="InterPro" id="IPR052521">
    <property type="entry name" value="Cell_div_SPOR-domain"/>
</dbReference>
<accession>A0A1H2UNY8</accession>
<dbReference type="GO" id="GO:0032153">
    <property type="term" value="C:cell division site"/>
    <property type="evidence" value="ECO:0007669"/>
    <property type="project" value="TreeGrafter"/>
</dbReference>
<evidence type="ECO:0000313" key="5">
    <source>
        <dbReference type="Proteomes" id="UP000183454"/>
    </source>
</evidence>
<organism evidence="4 5">
    <name type="scientific">Nitrosomonas communis</name>
    <dbReference type="NCBI Taxonomy" id="44574"/>
    <lineage>
        <taxon>Bacteria</taxon>
        <taxon>Pseudomonadati</taxon>
        <taxon>Pseudomonadota</taxon>
        <taxon>Betaproteobacteria</taxon>
        <taxon>Nitrosomonadales</taxon>
        <taxon>Nitrosomonadaceae</taxon>
        <taxon>Nitrosomonas</taxon>
    </lineage>
</organism>
<dbReference type="AlphaFoldDB" id="A0A1H2UNY8"/>
<dbReference type="Proteomes" id="UP000183454">
    <property type="component" value="Unassembled WGS sequence"/>
</dbReference>
<dbReference type="EMBL" id="FNNH01000017">
    <property type="protein sequence ID" value="SDW57883.1"/>
    <property type="molecule type" value="Genomic_DNA"/>
</dbReference>
<feature type="region of interest" description="Disordered" evidence="1">
    <location>
        <begin position="51"/>
        <end position="80"/>
    </location>
</feature>
<dbReference type="RefSeq" id="WP_074666907.1">
    <property type="nucleotide sequence ID" value="NZ_FNNH01000017.1"/>
</dbReference>
<dbReference type="InterPro" id="IPR007730">
    <property type="entry name" value="SPOR-like_dom"/>
</dbReference>
<dbReference type="GO" id="GO:0042834">
    <property type="term" value="F:peptidoglycan binding"/>
    <property type="evidence" value="ECO:0007669"/>
    <property type="project" value="InterPro"/>
</dbReference>
<dbReference type="Gene3D" id="3.30.70.1070">
    <property type="entry name" value="Sporulation related repeat"/>
    <property type="match status" value="1"/>
</dbReference>
<reference evidence="4 5" key="1">
    <citation type="submission" date="2016-10" db="EMBL/GenBank/DDBJ databases">
        <authorList>
            <person name="de Groot N.N."/>
        </authorList>
    </citation>
    <scope>NUCLEOTIDE SEQUENCE [LARGE SCALE GENOMIC DNA]</scope>
    <source>
        <strain evidence="4 5">Nm110</strain>
    </source>
</reference>
<name>A0A1H2UNY8_9PROT</name>